<comment type="caution">
    <text evidence="3">The sequence shown here is derived from an EMBL/GenBank/DDBJ whole genome shotgun (WGS) entry which is preliminary data.</text>
</comment>
<dbReference type="EMBL" id="JAGPYM010000020">
    <property type="protein sequence ID" value="KAH6884473.1"/>
    <property type="molecule type" value="Genomic_DNA"/>
</dbReference>
<dbReference type="OrthoDB" id="5106486at2759"/>
<keyword evidence="1" id="KW-0677">Repeat</keyword>
<accession>A0A9P9AM93</accession>
<feature type="domain" description="NACHT" evidence="2">
    <location>
        <begin position="95"/>
        <end position="233"/>
    </location>
</feature>
<gene>
    <name evidence="3" type="ORF">B0T10DRAFT_579144</name>
</gene>
<evidence type="ECO:0000313" key="3">
    <source>
        <dbReference type="EMBL" id="KAH6884473.1"/>
    </source>
</evidence>
<name>A0A9P9AM93_9HYPO</name>
<dbReference type="InterPro" id="IPR007111">
    <property type="entry name" value="NACHT_NTPase"/>
</dbReference>
<dbReference type="Pfam" id="PF24883">
    <property type="entry name" value="NPHP3_N"/>
    <property type="match status" value="1"/>
</dbReference>
<evidence type="ECO:0000313" key="4">
    <source>
        <dbReference type="Proteomes" id="UP000777438"/>
    </source>
</evidence>
<dbReference type="PANTHER" id="PTHR10039">
    <property type="entry name" value="AMELOGENIN"/>
    <property type="match status" value="1"/>
</dbReference>
<proteinExistence type="predicted"/>
<reference evidence="3 4" key="1">
    <citation type="journal article" date="2021" name="Nat. Commun.">
        <title>Genetic determinants of endophytism in the Arabidopsis root mycobiome.</title>
        <authorList>
            <person name="Mesny F."/>
            <person name="Miyauchi S."/>
            <person name="Thiergart T."/>
            <person name="Pickel B."/>
            <person name="Atanasova L."/>
            <person name="Karlsson M."/>
            <person name="Huettel B."/>
            <person name="Barry K.W."/>
            <person name="Haridas S."/>
            <person name="Chen C."/>
            <person name="Bauer D."/>
            <person name="Andreopoulos W."/>
            <person name="Pangilinan J."/>
            <person name="LaButti K."/>
            <person name="Riley R."/>
            <person name="Lipzen A."/>
            <person name="Clum A."/>
            <person name="Drula E."/>
            <person name="Henrissat B."/>
            <person name="Kohler A."/>
            <person name="Grigoriev I.V."/>
            <person name="Martin F.M."/>
            <person name="Hacquard S."/>
        </authorList>
    </citation>
    <scope>NUCLEOTIDE SEQUENCE [LARGE SCALE GENOMIC DNA]</scope>
    <source>
        <strain evidence="3 4">MPI-CAGE-CH-0241</strain>
    </source>
</reference>
<sequence length="378" mass="43008">METLFSKDLAQYSTEQSAQVSQQMSLSMTELLGEFQDWRQHQEDEECRKLVAKTIPSITKQAIMERKGGVLFTSCCDWLFKRQDFEQWQQGSDQRVLWISGDPGKGKTMMLCSLIEWFQSYRGLTYFFCVETDSGVNNQAAILRGLIYMITLQVPALFKYVRDNKDTLRLEGEDVEVALFNTLKSIIQDPSMSDGILLIDALDECRGSIDRILNLITTTSSSTAKWILSSRNNMTTLQRRLGSGAGLLHLDLDDNLPSEAVGEFVHRKLSEFATLWVDEEPDLATQRDIEALLVSKAAGTYLWVAIVLADVKRELQRADSLFSVVEFIRQRVEAQPTSLIPMYEARMQQVCHAEESAFYKDILKLVFVADRPLGLQEI</sequence>
<dbReference type="Gene3D" id="3.40.50.300">
    <property type="entry name" value="P-loop containing nucleotide triphosphate hydrolases"/>
    <property type="match status" value="1"/>
</dbReference>
<evidence type="ECO:0000256" key="1">
    <source>
        <dbReference type="ARBA" id="ARBA00022737"/>
    </source>
</evidence>
<dbReference type="SUPFAM" id="SSF52540">
    <property type="entry name" value="P-loop containing nucleoside triphosphate hydrolases"/>
    <property type="match status" value="1"/>
</dbReference>
<dbReference type="InterPro" id="IPR056884">
    <property type="entry name" value="NPHP3-like_N"/>
</dbReference>
<dbReference type="AlphaFoldDB" id="A0A9P9AM93"/>
<keyword evidence="4" id="KW-1185">Reference proteome</keyword>
<dbReference type="PANTHER" id="PTHR10039:SF14">
    <property type="entry name" value="NACHT DOMAIN-CONTAINING PROTEIN"/>
    <property type="match status" value="1"/>
</dbReference>
<organism evidence="3 4">
    <name type="scientific">Thelonectria olida</name>
    <dbReference type="NCBI Taxonomy" id="1576542"/>
    <lineage>
        <taxon>Eukaryota</taxon>
        <taxon>Fungi</taxon>
        <taxon>Dikarya</taxon>
        <taxon>Ascomycota</taxon>
        <taxon>Pezizomycotina</taxon>
        <taxon>Sordariomycetes</taxon>
        <taxon>Hypocreomycetidae</taxon>
        <taxon>Hypocreales</taxon>
        <taxon>Nectriaceae</taxon>
        <taxon>Thelonectria</taxon>
    </lineage>
</organism>
<protein>
    <recommendedName>
        <fullName evidence="2">NACHT domain-containing protein</fullName>
    </recommendedName>
</protein>
<dbReference type="PROSITE" id="PS50837">
    <property type="entry name" value="NACHT"/>
    <property type="match status" value="1"/>
</dbReference>
<dbReference type="Proteomes" id="UP000777438">
    <property type="component" value="Unassembled WGS sequence"/>
</dbReference>
<evidence type="ECO:0000259" key="2">
    <source>
        <dbReference type="PROSITE" id="PS50837"/>
    </source>
</evidence>
<dbReference type="InterPro" id="IPR027417">
    <property type="entry name" value="P-loop_NTPase"/>
</dbReference>